<organism evidence="9 10">
    <name type="scientific">Brachybacterium endophyticum</name>
    <dbReference type="NCBI Taxonomy" id="2182385"/>
    <lineage>
        <taxon>Bacteria</taxon>
        <taxon>Bacillati</taxon>
        <taxon>Actinomycetota</taxon>
        <taxon>Actinomycetes</taxon>
        <taxon>Micrococcales</taxon>
        <taxon>Dermabacteraceae</taxon>
        <taxon>Brachybacterium</taxon>
    </lineage>
</organism>
<dbReference type="PANTHER" id="PTHR43045">
    <property type="entry name" value="SHIKIMATE TRANSPORTER"/>
    <property type="match status" value="1"/>
</dbReference>
<name>A0A2U2RK99_9MICO</name>
<feature type="transmembrane region" description="Helical" evidence="7">
    <location>
        <begin position="131"/>
        <end position="149"/>
    </location>
</feature>
<evidence type="ECO:0000256" key="5">
    <source>
        <dbReference type="ARBA" id="ARBA00022989"/>
    </source>
</evidence>
<evidence type="ECO:0000256" key="4">
    <source>
        <dbReference type="ARBA" id="ARBA00022692"/>
    </source>
</evidence>
<protein>
    <submittedName>
        <fullName evidence="9">MFS transporter</fullName>
    </submittedName>
</protein>
<feature type="domain" description="Major facilitator superfamily (MFS) profile" evidence="8">
    <location>
        <begin position="31"/>
        <end position="442"/>
    </location>
</feature>
<dbReference type="CDD" id="cd17369">
    <property type="entry name" value="MFS_ShiA_like"/>
    <property type="match status" value="1"/>
</dbReference>
<dbReference type="EMBL" id="QFKX01000002">
    <property type="protein sequence ID" value="PWH06261.1"/>
    <property type="molecule type" value="Genomic_DNA"/>
</dbReference>
<keyword evidence="3" id="KW-1003">Cell membrane</keyword>
<keyword evidence="4 7" id="KW-0812">Transmembrane</keyword>
<evidence type="ECO:0000313" key="9">
    <source>
        <dbReference type="EMBL" id="PWH06261.1"/>
    </source>
</evidence>
<dbReference type="SUPFAM" id="SSF103473">
    <property type="entry name" value="MFS general substrate transporter"/>
    <property type="match status" value="1"/>
</dbReference>
<keyword evidence="2" id="KW-0813">Transport</keyword>
<dbReference type="GO" id="GO:0005886">
    <property type="term" value="C:plasma membrane"/>
    <property type="evidence" value="ECO:0007669"/>
    <property type="project" value="UniProtKB-SubCell"/>
</dbReference>
<evidence type="ECO:0000256" key="2">
    <source>
        <dbReference type="ARBA" id="ARBA00022448"/>
    </source>
</evidence>
<accession>A0A2U2RK99</accession>
<keyword evidence="10" id="KW-1185">Reference proteome</keyword>
<dbReference type="Gene3D" id="1.20.1250.20">
    <property type="entry name" value="MFS general substrate transporter like domains"/>
    <property type="match status" value="2"/>
</dbReference>
<feature type="transmembrane region" description="Helical" evidence="7">
    <location>
        <begin position="396"/>
        <end position="414"/>
    </location>
</feature>
<reference evidence="9 10" key="1">
    <citation type="submission" date="2018-05" db="EMBL/GenBank/DDBJ databases">
        <title>Brachybacterium sp. M1HQ-2T, whole genome shotgun sequence.</title>
        <authorList>
            <person name="Tuo L."/>
        </authorList>
    </citation>
    <scope>NUCLEOTIDE SEQUENCE [LARGE SCALE GENOMIC DNA]</scope>
    <source>
        <strain evidence="9 10">M1HQ-2</strain>
    </source>
</reference>
<gene>
    <name evidence="9" type="ORF">DEO23_04555</name>
</gene>
<feature type="transmembrane region" description="Helical" evidence="7">
    <location>
        <begin position="68"/>
        <end position="91"/>
    </location>
</feature>
<evidence type="ECO:0000256" key="7">
    <source>
        <dbReference type="SAM" id="Phobius"/>
    </source>
</evidence>
<evidence type="ECO:0000256" key="3">
    <source>
        <dbReference type="ARBA" id="ARBA00022475"/>
    </source>
</evidence>
<feature type="transmembrane region" description="Helical" evidence="7">
    <location>
        <begin position="203"/>
        <end position="222"/>
    </location>
</feature>
<comment type="subcellular location">
    <subcellularLocation>
        <location evidence="1">Cell membrane</location>
        <topology evidence="1">Multi-pass membrane protein</topology>
    </subcellularLocation>
</comment>
<dbReference type="GO" id="GO:0022857">
    <property type="term" value="F:transmembrane transporter activity"/>
    <property type="evidence" value="ECO:0007669"/>
    <property type="project" value="InterPro"/>
</dbReference>
<dbReference type="PROSITE" id="PS00217">
    <property type="entry name" value="SUGAR_TRANSPORT_2"/>
    <property type="match status" value="1"/>
</dbReference>
<dbReference type="AlphaFoldDB" id="A0A2U2RK99"/>
<feature type="transmembrane region" description="Helical" evidence="7">
    <location>
        <begin position="420"/>
        <end position="437"/>
    </location>
</feature>
<proteinExistence type="predicted"/>
<feature type="transmembrane region" description="Helical" evidence="7">
    <location>
        <begin position="323"/>
        <end position="343"/>
    </location>
</feature>
<dbReference type="InterPro" id="IPR020846">
    <property type="entry name" value="MFS_dom"/>
</dbReference>
<keyword evidence="5 7" id="KW-1133">Transmembrane helix</keyword>
<feature type="transmembrane region" description="Helical" evidence="7">
    <location>
        <begin position="297"/>
        <end position="316"/>
    </location>
</feature>
<dbReference type="PANTHER" id="PTHR43045:SF1">
    <property type="entry name" value="SHIKIMATE TRANSPORTER"/>
    <property type="match status" value="1"/>
</dbReference>
<dbReference type="Pfam" id="PF07690">
    <property type="entry name" value="MFS_1"/>
    <property type="match status" value="1"/>
</dbReference>
<dbReference type="InterPro" id="IPR011701">
    <property type="entry name" value="MFS"/>
</dbReference>
<sequence>MKRLRNDARSAMSSAIAAAEPEVDRAHLRQASLAGLVGTMLEQYDFVIYGTASAIIFNSLFFPDVTPAVGIIAAMSAYAVGFAARPLGGLFFSRFGDRLGRKWVLVTTLFLMGIATFAIGCLPTYHQAGILAPILLVVCRILQGFGAGAEQAGGVTLLAETAGVRRRGFFTSIVFSGAALGSVLGALAWIAAQKLPEEALTSWGWRAVFWSSAIVTIAAYVLRRTLKESPVFAETQKARIGQESTPIGDVLRHGRAPLWRVFVINMGSNGQSYIYQVFMGSFLVTWLNVEASFIPEILLYGALGAAVGCVLFGAATDRFGRRPVMIAVLSFLLVFPIPAFLLISTAQPILIGLVVFVGFVVAGYGTVGSQGAFYAEIFGARYRYAGISLAREFSSVLGGGVAPLVCSALITWAAGSWWPVAVYMMVMIALSLIGAIASPETRGRDLRIEEDAVPAGA</sequence>
<evidence type="ECO:0000313" key="10">
    <source>
        <dbReference type="Proteomes" id="UP000245590"/>
    </source>
</evidence>
<dbReference type="InterPro" id="IPR036259">
    <property type="entry name" value="MFS_trans_sf"/>
</dbReference>
<feature type="transmembrane region" description="Helical" evidence="7">
    <location>
        <begin position="46"/>
        <end position="62"/>
    </location>
</feature>
<keyword evidence="6 7" id="KW-0472">Membrane</keyword>
<feature type="transmembrane region" description="Helical" evidence="7">
    <location>
        <begin position="169"/>
        <end position="191"/>
    </location>
</feature>
<evidence type="ECO:0000256" key="1">
    <source>
        <dbReference type="ARBA" id="ARBA00004651"/>
    </source>
</evidence>
<evidence type="ECO:0000259" key="8">
    <source>
        <dbReference type="PROSITE" id="PS50850"/>
    </source>
</evidence>
<evidence type="ECO:0000256" key="6">
    <source>
        <dbReference type="ARBA" id="ARBA00023136"/>
    </source>
</evidence>
<dbReference type="PROSITE" id="PS50850">
    <property type="entry name" value="MFS"/>
    <property type="match status" value="1"/>
</dbReference>
<feature type="transmembrane region" description="Helical" evidence="7">
    <location>
        <begin position="103"/>
        <end position="125"/>
    </location>
</feature>
<dbReference type="Proteomes" id="UP000245590">
    <property type="component" value="Unassembled WGS sequence"/>
</dbReference>
<dbReference type="InterPro" id="IPR005829">
    <property type="entry name" value="Sugar_transporter_CS"/>
</dbReference>
<feature type="transmembrane region" description="Helical" evidence="7">
    <location>
        <begin position="349"/>
        <end position="375"/>
    </location>
</feature>
<dbReference type="OrthoDB" id="8953821at2"/>
<comment type="caution">
    <text evidence="9">The sequence shown here is derived from an EMBL/GenBank/DDBJ whole genome shotgun (WGS) entry which is preliminary data.</text>
</comment>